<name>A0A0C1ZJP6_9VIBR</name>
<dbReference type="Proteomes" id="UP000031586">
    <property type="component" value="Unassembled WGS sequence"/>
</dbReference>
<evidence type="ECO:0000313" key="2">
    <source>
        <dbReference type="Proteomes" id="UP000031586"/>
    </source>
</evidence>
<dbReference type="RefSeq" id="WP_020194572.1">
    <property type="nucleotide sequence ID" value="NZ_BAOH01000005.1"/>
</dbReference>
<gene>
    <name evidence="1" type="ORF">H735_10650</name>
</gene>
<organism evidence="1 2">
    <name type="scientific">Vibrio owensii CAIM 1854 = LMG 25443</name>
    <dbReference type="NCBI Taxonomy" id="1229493"/>
    <lineage>
        <taxon>Bacteria</taxon>
        <taxon>Pseudomonadati</taxon>
        <taxon>Pseudomonadota</taxon>
        <taxon>Gammaproteobacteria</taxon>
        <taxon>Vibrionales</taxon>
        <taxon>Vibrionaceae</taxon>
        <taxon>Vibrio</taxon>
    </lineage>
</organism>
<dbReference type="EMBL" id="JPRD01000015">
    <property type="protein sequence ID" value="KIF53371.1"/>
    <property type="molecule type" value="Genomic_DNA"/>
</dbReference>
<accession>A0A0C1ZJP6</accession>
<dbReference type="PATRIC" id="fig|1229493.5.peg.1220"/>
<reference evidence="1 2" key="1">
    <citation type="submission" date="2014-07" db="EMBL/GenBank/DDBJ databases">
        <title>Unique and conserved regions in Vibrio harveyi and related species in comparison with the shrimp pathogen Vibrio harveyi CAIM 1792.</title>
        <authorList>
            <person name="Espinoza-Valles I."/>
            <person name="Vora G."/>
            <person name="Leekitcharoenphon P."/>
            <person name="Ussery D."/>
            <person name="Hoj L."/>
            <person name="Gomez-Gil B."/>
        </authorList>
    </citation>
    <scope>NUCLEOTIDE SEQUENCE [LARGE SCALE GENOMIC DNA]</scope>
    <source>
        <strain evidence="2">CAIM 1854 / LMG 25443</strain>
    </source>
</reference>
<proteinExistence type="predicted"/>
<sequence>MTVIQQRFEKACKNINLTEDEFFANCANKGPYPDREVKSVVRSFYKNTIPNPKANIMYAISSELKTDTVNLYTGHNQENIEVIGALWNMVVETVQEVAQKNSFDLNTFSGRILALMEVKSLDSELVAEMAQLNLASKKKLTYAEPELTMKEMLHVCQVLECPFDWLVSGSY</sequence>
<comment type="caution">
    <text evidence="1">The sequence shown here is derived from an EMBL/GenBank/DDBJ whole genome shotgun (WGS) entry which is preliminary data.</text>
</comment>
<evidence type="ECO:0000313" key="1">
    <source>
        <dbReference type="EMBL" id="KIF53371.1"/>
    </source>
</evidence>
<dbReference type="AlphaFoldDB" id="A0A0C1ZJP6"/>
<protein>
    <submittedName>
        <fullName evidence="1">Uncharacterized protein</fullName>
    </submittedName>
</protein>